<dbReference type="Pfam" id="PF06985">
    <property type="entry name" value="HET"/>
    <property type="match status" value="1"/>
</dbReference>
<dbReference type="PANTHER" id="PTHR24148:SF73">
    <property type="entry name" value="HET DOMAIN PROTEIN (AFU_ORTHOLOGUE AFUA_8G01020)"/>
    <property type="match status" value="1"/>
</dbReference>
<protein>
    <recommendedName>
        <fullName evidence="2">Heterokaryon incompatibility domain-containing protein</fullName>
    </recommendedName>
</protein>
<sequence>MPEYEYPDLDTTQKQIRLLRLRHRGHHGHLPQYELTTFDLETAPPYTALSYTWGPVSPAYPIRVNRRKVNVRANLYAFLEGVPTRDYIWIDQVCINQSNPEEKNHQVRMMAQIYKDCNSMIIWLGSNDQEFKEAADEFRYKPRPQALSVLLNDNYFTRLWVVQEVLLARAVQIFCRGISGIVELPWNEVHAVATGSALWLQEHGQMKAVHTKAIIALMANQGMNRYEGLRVTISRFSGHNCENPRDKVYGLLGIVKPKERLEVDYTKSVQEVFLDAARAVHSSKMEKPDRVNCRARLEWLAGTMGLHSEDKGLTGLRGMLQDVFGSKITARSRLAKLDTRADAHLMGFEPARDGAGLSDDKSKRRLARWWCEHGGKKYYHTCCVCTSTHMCRCNPGKAIIRKTLEFPFVAEGVQLTARQKQALAGAASNADSAKMERDEAIRRVKAENQRIREEVEKRKAEAEAEAKTQKVEAEMQEVEVGLIDAIGMLDEADKENSQAVVVRPLGRTDSLAVETGA</sequence>
<keyword evidence="4" id="KW-1185">Reference proteome</keyword>
<evidence type="ECO:0000256" key="1">
    <source>
        <dbReference type="SAM" id="Coils"/>
    </source>
</evidence>
<dbReference type="PANTHER" id="PTHR24148">
    <property type="entry name" value="ANKYRIN REPEAT DOMAIN-CONTAINING PROTEIN 39 HOMOLOG-RELATED"/>
    <property type="match status" value="1"/>
</dbReference>
<gene>
    <name evidence="3" type="ORF">E8E13_006944</name>
</gene>
<feature type="coiled-coil region" evidence="1">
    <location>
        <begin position="430"/>
        <end position="479"/>
    </location>
</feature>
<evidence type="ECO:0000313" key="3">
    <source>
        <dbReference type="EMBL" id="KAF3000836.1"/>
    </source>
</evidence>
<dbReference type="EMBL" id="SWKU01000014">
    <property type="protein sequence ID" value="KAF3000836.1"/>
    <property type="molecule type" value="Genomic_DNA"/>
</dbReference>
<name>A0A9P4TC36_CURKU</name>
<dbReference type="InterPro" id="IPR052895">
    <property type="entry name" value="HetReg/Transcr_Mod"/>
</dbReference>
<comment type="caution">
    <text evidence="3">The sequence shown here is derived from an EMBL/GenBank/DDBJ whole genome shotgun (WGS) entry which is preliminary data.</text>
</comment>
<dbReference type="OrthoDB" id="194358at2759"/>
<dbReference type="AlphaFoldDB" id="A0A9P4TC36"/>
<dbReference type="Proteomes" id="UP000801428">
    <property type="component" value="Unassembled WGS sequence"/>
</dbReference>
<feature type="domain" description="Heterokaryon incompatibility" evidence="2">
    <location>
        <begin position="46"/>
        <end position="164"/>
    </location>
</feature>
<reference evidence="3" key="1">
    <citation type="submission" date="2019-04" db="EMBL/GenBank/DDBJ databases">
        <title>Sequencing of skin fungus with MAO and IRED activity.</title>
        <authorList>
            <person name="Marsaioli A.J."/>
            <person name="Bonatto J.M.C."/>
            <person name="Reis Junior O."/>
        </authorList>
    </citation>
    <scope>NUCLEOTIDE SEQUENCE</scope>
    <source>
        <strain evidence="3">30M1</strain>
    </source>
</reference>
<organism evidence="3 4">
    <name type="scientific">Curvularia kusanoi</name>
    <name type="common">Cochliobolus kusanoi</name>
    <dbReference type="NCBI Taxonomy" id="90978"/>
    <lineage>
        <taxon>Eukaryota</taxon>
        <taxon>Fungi</taxon>
        <taxon>Dikarya</taxon>
        <taxon>Ascomycota</taxon>
        <taxon>Pezizomycotina</taxon>
        <taxon>Dothideomycetes</taxon>
        <taxon>Pleosporomycetidae</taxon>
        <taxon>Pleosporales</taxon>
        <taxon>Pleosporineae</taxon>
        <taxon>Pleosporaceae</taxon>
        <taxon>Curvularia</taxon>
    </lineage>
</organism>
<evidence type="ECO:0000259" key="2">
    <source>
        <dbReference type="Pfam" id="PF06985"/>
    </source>
</evidence>
<accession>A0A9P4TC36</accession>
<keyword evidence="1" id="KW-0175">Coiled coil</keyword>
<evidence type="ECO:0000313" key="4">
    <source>
        <dbReference type="Proteomes" id="UP000801428"/>
    </source>
</evidence>
<dbReference type="InterPro" id="IPR010730">
    <property type="entry name" value="HET"/>
</dbReference>
<proteinExistence type="predicted"/>